<evidence type="ECO:0000256" key="2">
    <source>
        <dbReference type="ARBA" id="ARBA00004186"/>
    </source>
</evidence>
<keyword evidence="14" id="KW-0131">Cell cycle</keyword>
<dbReference type="VEuPathDB" id="FungiDB:BCV72DRAFT_301058"/>
<evidence type="ECO:0000313" key="17">
    <source>
        <dbReference type="EMBL" id="ORE17424.1"/>
    </source>
</evidence>
<accession>A0A0A1P3F0</accession>
<dbReference type="PANTHER" id="PTHR28222">
    <property type="entry name" value="DASH COMPLEX SUBUNIT DAD4"/>
    <property type="match status" value="1"/>
</dbReference>
<sequence length="74" mass="8428">MESPHDQQQSALLSRIIINVSKLNENIGQLNKKIEIINSNTADVALVANMWSGYNESVQIYLDSVKEQQQRLEK</sequence>
<evidence type="ECO:0000256" key="7">
    <source>
        <dbReference type="ARBA" id="ARBA00022490"/>
    </source>
</evidence>
<dbReference type="GO" id="GO:0051301">
    <property type="term" value="P:cell division"/>
    <property type="evidence" value="ECO:0007669"/>
    <property type="project" value="UniProtKB-KW"/>
</dbReference>
<dbReference type="GO" id="GO:0072686">
    <property type="term" value="C:mitotic spindle"/>
    <property type="evidence" value="ECO:0007669"/>
    <property type="project" value="InterPro"/>
</dbReference>
<keyword evidence="8" id="KW-0132">Cell division</keyword>
<reference evidence="17 18" key="1">
    <citation type="journal article" date="2016" name="Proc. Natl. Acad. Sci. U.S.A.">
        <title>Lipid metabolic changes in an early divergent fungus govern the establishment of a mutualistic symbiosis with endobacteria.</title>
        <authorList>
            <person name="Lastovetsky O.A."/>
            <person name="Gaspar M.L."/>
            <person name="Mondo S.J."/>
            <person name="LaButti K.M."/>
            <person name="Sandor L."/>
            <person name="Grigoriev I.V."/>
            <person name="Henry S.A."/>
            <person name="Pawlowska T.E."/>
        </authorList>
    </citation>
    <scope>NUCLEOTIDE SEQUENCE [LARGE SCALE GENOMIC DNA]</scope>
    <source>
        <strain evidence="17 18">ATCC 11559</strain>
    </source>
</reference>
<evidence type="ECO:0000256" key="8">
    <source>
        <dbReference type="ARBA" id="ARBA00022618"/>
    </source>
</evidence>
<protein>
    <recommendedName>
        <fullName evidence="5">DASH complex subunit DAD4</fullName>
    </recommendedName>
    <alternativeName>
        <fullName evidence="16">Outer kinetochore protein DAD4</fullName>
    </alternativeName>
</protein>
<dbReference type="InterPro" id="IPR013959">
    <property type="entry name" value="DASH_Dad4"/>
</dbReference>
<keyword evidence="7" id="KW-0963">Cytoplasm</keyword>
<dbReference type="PANTHER" id="PTHR28222:SF1">
    <property type="entry name" value="DASH COMPLEX SUBUNIT DAD4"/>
    <property type="match status" value="1"/>
</dbReference>
<organism evidence="17 18">
    <name type="scientific">Rhizopus microsporus</name>
    <dbReference type="NCBI Taxonomy" id="58291"/>
    <lineage>
        <taxon>Eukaryota</taxon>
        <taxon>Fungi</taxon>
        <taxon>Fungi incertae sedis</taxon>
        <taxon>Mucoromycota</taxon>
        <taxon>Mucoromycotina</taxon>
        <taxon>Mucoromycetes</taxon>
        <taxon>Mucorales</taxon>
        <taxon>Mucorineae</taxon>
        <taxon>Rhizopodaceae</taxon>
        <taxon>Rhizopus</taxon>
    </lineage>
</organism>
<gene>
    <name evidence="17" type="ORF">BCV71DRAFT_264809</name>
</gene>
<keyword evidence="12" id="KW-0206">Cytoskeleton</keyword>
<evidence type="ECO:0000256" key="9">
    <source>
        <dbReference type="ARBA" id="ARBA00022701"/>
    </source>
</evidence>
<evidence type="ECO:0000256" key="14">
    <source>
        <dbReference type="ARBA" id="ARBA00023306"/>
    </source>
</evidence>
<evidence type="ECO:0000256" key="3">
    <source>
        <dbReference type="ARBA" id="ARBA00004629"/>
    </source>
</evidence>
<keyword evidence="13" id="KW-0539">Nucleus</keyword>
<name>A0A0A1P3F0_RHIZD</name>
<dbReference type="GO" id="GO:0042729">
    <property type="term" value="C:DASH complex"/>
    <property type="evidence" value="ECO:0007669"/>
    <property type="project" value="InterPro"/>
</dbReference>
<evidence type="ECO:0000256" key="1">
    <source>
        <dbReference type="ARBA" id="ARBA00004123"/>
    </source>
</evidence>
<dbReference type="AlphaFoldDB" id="A0A0A1P3F0"/>
<evidence type="ECO:0000256" key="16">
    <source>
        <dbReference type="ARBA" id="ARBA00030569"/>
    </source>
</evidence>
<evidence type="ECO:0000256" key="15">
    <source>
        <dbReference type="ARBA" id="ARBA00023328"/>
    </source>
</evidence>
<evidence type="ECO:0000256" key="11">
    <source>
        <dbReference type="ARBA" id="ARBA00022838"/>
    </source>
</evidence>
<dbReference type="GO" id="GO:0005874">
    <property type="term" value="C:microtubule"/>
    <property type="evidence" value="ECO:0007669"/>
    <property type="project" value="UniProtKB-KW"/>
</dbReference>
<keyword evidence="11" id="KW-0995">Kinetochore</keyword>
<evidence type="ECO:0000313" key="18">
    <source>
        <dbReference type="Proteomes" id="UP000242381"/>
    </source>
</evidence>
<dbReference type="OMA" id="SMEDMNT"/>
<keyword evidence="10" id="KW-0498">Mitosis</keyword>
<evidence type="ECO:0000256" key="4">
    <source>
        <dbReference type="ARBA" id="ARBA00009754"/>
    </source>
</evidence>
<keyword evidence="6" id="KW-0158">Chromosome</keyword>
<evidence type="ECO:0000256" key="13">
    <source>
        <dbReference type="ARBA" id="ARBA00023242"/>
    </source>
</evidence>
<evidence type="ECO:0000256" key="12">
    <source>
        <dbReference type="ARBA" id="ARBA00023212"/>
    </source>
</evidence>
<dbReference type="GO" id="GO:0008608">
    <property type="term" value="P:attachment of spindle microtubules to kinetochore"/>
    <property type="evidence" value="ECO:0007669"/>
    <property type="project" value="InterPro"/>
</dbReference>
<evidence type="ECO:0000256" key="5">
    <source>
        <dbReference type="ARBA" id="ARBA00020259"/>
    </source>
</evidence>
<evidence type="ECO:0000256" key="6">
    <source>
        <dbReference type="ARBA" id="ARBA00022454"/>
    </source>
</evidence>
<dbReference type="EMBL" id="KV921356">
    <property type="protein sequence ID" value="ORE17424.1"/>
    <property type="molecule type" value="Genomic_DNA"/>
</dbReference>
<evidence type="ECO:0000256" key="10">
    <source>
        <dbReference type="ARBA" id="ARBA00022776"/>
    </source>
</evidence>
<dbReference type="Pfam" id="PF08650">
    <property type="entry name" value="DASH_Dad4"/>
    <property type="match status" value="1"/>
</dbReference>
<dbReference type="Proteomes" id="UP000242381">
    <property type="component" value="Unassembled WGS sequence"/>
</dbReference>
<keyword evidence="9" id="KW-0493">Microtubule</keyword>
<keyword evidence="15" id="KW-0137">Centromere</keyword>
<comment type="similarity">
    <text evidence="4">Belongs to the DASH complex DAD4 family.</text>
</comment>
<comment type="subcellular location">
    <subcellularLocation>
        <location evidence="3">Chromosome</location>
        <location evidence="3">Centromere</location>
        <location evidence="3">Kinetochore</location>
    </subcellularLocation>
    <subcellularLocation>
        <location evidence="2">Cytoplasm</location>
        <location evidence="2">Cytoskeleton</location>
        <location evidence="2">Spindle</location>
    </subcellularLocation>
    <subcellularLocation>
        <location evidence="1">Nucleus</location>
    </subcellularLocation>
</comment>
<proteinExistence type="inferred from homology"/>